<dbReference type="GO" id="GO:0016020">
    <property type="term" value="C:membrane"/>
    <property type="evidence" value="ECO:0007669"/>
    <property type="project" value="TreeGrafter"/>
</dbReference>
<dbReference type="EMBL" id="CAJNOQ010002269">
    <property type="protein sequence ID" value="CAF0948696.1"/>
    <property type="molecule type" value="Genomic_DNA"/>
</dbReference>
<dbReference type="Proteomes" id="UP000681722">
    <property type="component" value="Unassembled WGS sequence"/>
</dbReference>
<dbReference type="EMBL" id="CAJOBC010002269">
    <property type="protein sequence ID" value="CAF3724592.1"/>
    <property type="molecule type" value="Genomic_DNA"/>
</dbReference>
<accession>A0A814CYM7</accession>
<dbReference type="GO" id="GO:0008474">
    <property type="term" value="F:palmitoyl-(protein) hydrolase activity"/>
    <property type="evidence" value="ECO:0007669"/>
    <property type="project" value="TreeGrafter"/>
</dbReference>
<dbReference type="Proteomes" id="UP000663829">
    <property type="component" value="Unassembled WGS sequence"/>
</dbReference>
<evidence type="ECO:0000256" key="3">
    <source>
        <dbReference type="SAM" id="MobiDB-lite"/>
    </source>
</evidence>
<dbReference type="PANTHER" id="PTHR12277">
    <property type="entry name" value="ALPHA/BETA HYDROLASE DOMAIN-CONTAINING PROTEIN"/>
    <property type="match status" value="1"/>
</dbReference>
<evidence type="ECO:0000256" key="2">
    <source>
        <dbReference type="ARBA" id="ARBA00042701"/>
    </source>
</evidence>
<dbReference type="InterPro" id="IPR000073">
    <property type="entry name" value="AB_hydrolase_1"/>
</dbReference>
<name>A0A814CYM7_9BILA</name>
<dbReference type="PANTHER" id="PTHR12277:SF81">
    <property type="entry name" value="PROTEIN ABHD13"/>
    <property type="match status" value="1"/>
</dbReference>
<dbReference type="SUPFAM" id="SSF53474">
    <property type="entry name" value="alpha/beta-Hydrolases"/>
    <property type="match status" value="1"/>
</dbReference>
<proteinExistence type="predicted"/>
<organism evidence="5 7">
    <name type="scientific">Didymodactylos carnosus</name>
    <dbReference type="NCBI Taxonomy" id="1234261"/>
    <lineage>
        <taxon>Eukaryota</taxon>
        <taxon>Metazoa</taxon>
        <taxon>Spiralia</taxon>
        <taxon>Gnathifera</taxon>
        <taxon>Rotifera</taxon>
        <taxon>Eurotatoria</taxon>
        <taxon>Bdelloidea</taxon>
        <taxon>Philodinida</taxon>
        <taxon>Philodinidae</taxon>
        <taxon>Didymodactylos</taxon>
    </lineage>
</organism>
<evidence type="ECO:0000259" key="4">
    <source>
        <dbReference type="Pfam" id="PF00561"/>
    </source>
</evidence>
<feature type="compositionally biased region" description="Basic and acidic residues" evidence="3">
    <location>
        <begin position="19"/>
        <end position="36"/>
    </location>
</feature>
<sequence>MGNFTNPPRISSPLKRKNSGTDKRLERSTSVQERKNSLNRVRSIPNGEICDIRMLRLKRNAAQPLTDTHHQEANGIGNKTVNQISESVSGEENLLKKQLDYIHSCVRRDKGLLGLITENVQRCNCLIIDYRGFGLSTGCPSEYGLYLDAQAAYDYLTIKENIPPEKIIVFGTSLGASVAIQLVSDIENRVKCAIFENPFISVPEIARHFLPYAKNVLSISKSVGFVYLFDSLSKASRIKCPCIFLTGLLDNIVPTYMSNILYNETRNASKRELYTYEFGRHNDLPIMPYYFENIRTFLTDIEAKPSIINLT</sequence>
<evidence type="ECO:0000313" key="5">
    <source>
        <dbReference type="EMBL" id="CAF0948696.1"/>
    </source>
</evidence>
<reference evidence="5" key="1">
    <citation type="submission" date="2021-02" db="EMBL/GenBank/DDBJ databases">
        <authorList>
            <person name="Nowell W R."/>
        </authorList>
    </citation>
    <scope>NUCLEOTIDE SEQUENCE</scope>
</reference>
<evidence type="ECO:0000313" key="6">
    <source>
        <dbReference type="EMBL" id="CAF3724592.1"/>
    </source>
</evidence>
<feature type="region of interest" description="Disordered" evidence="3">
    <location>
        <begin position="1"/>
        <end position="38"/>
    </location>
</feature>
<feature type="domain" description="AB hydrolase-1" evidence="4">
    <location>
        <begin position="122"/>
        <end position="210"/>
    </location>
</feature>
<dbReference type="InterPro" id="IPR029058">
    <property type="entry name" value="AB_hydrolase_fold"/>
</dbReference>
<keyword evidence="7" id="KW-1185">Reference proteome</keyword>
<protein>
    <recommendedName>
        <fullName evidence="1">Protein ABHD13</fullName>
    </recommendedName>
    <alternativeName>
        <fullName evidence="2">Alpha/beta hydrolase domain-containing protein 13</fullName>
    </alternativeName>
</protein>
<dbReference type="Pfam" id="PF00561">
    <property type="entry name" value="Abhydrolase_1"/>
    <property type="match status" value="1"/>
</dbReference>
<dbReference type="AlphaFoldDB" id="A0A814CYM7"/>
<evidence type="ECO:0000313" key="7">
    <source>
        <dbReference type="Proteomes" id="UP000663829"/>
    </source>
</evidence>
<dbReference type="OrthoDB" id="10249433at2759"/>
<evidence type="ECO:0000256" key="1">
    <source>
        <dbReference type="ARBA" id="ARBA00040125"/>
    </source>
</evidence>
<gene>
    <name evidence="5" type="ORF">GPM918_LOCUS11117</name>
    <name evidence="6" type="ORF">SRO942_LOCUS11118</name>
</gene>
<dbReference type="Gene3D" id="3.40.50.1820">
    <property type="entry name" value="alpha/beta hydrolase"/>
    <property type="match status" value="1"/>
</dbReference>
<comment type="caution">
    <text evidence="5">The sequence shown here is derived from an EMBL/GenBank/DDBJ whole genome shotgun (WGS) entry which is preliminary data.</text>
</comment>